<feature type="compositionally biased region" description="Basic and acidic residues" evidence="1">
    <location>
        <begin position="48"/>
        <end position="62"/>
    </location>
</feature>
<evidence type="ECO:0000256" key="1">
    <source>
        <dbReference type="SAM" id="MobiDB-lite"/>
    </source>
</evidence>
<evidence type="ECO:0008006" key="4">
    <source>
        <dbReference type="Google" id="ProtNLM"/>
    </source>
</evidence>
<organism evidence="2 3">
    <name type="scientific">Arthrobotrys conoides</name>
    <dbReference type="NCBI Taxonomy" id="74498"/>
    <lineage>
        <taxon>Eukaryota</taxon>
        <taxon>Fungi</taxon>
        <taxon>Dikarya</taxon>
        <taxon>Ascomycota</taxon>
        <taxon>Pezizomycotina</taxon>
        <taxon>Orbiliomycetes</taxon>
        <taxon>Orbiliales</taxon>
        <taxon>Orbiliaceae</taxon>
        <taxon>Arthrobotrys</taxon>
    </lineage>
</organism>
<keyword evidence="3" id="KW-1185">Reference proteome</keyword>
<dbReference type="Proteomes" id="UP001307849">
    <property type="component" value="Unassembled WGS sequence"/>
</dbReference>
<protein>
    <recommendedName>
        <fullName evidence="4">N-acetyltransferase domain-containing protein</fullName>
    </recommendedName>
</protein>
<dbReference type="InterPro" id="IPR016181">
    <property type="entry name" value="Acyl_CoA_acyltransferase"/>
</dbReference>
<reference evidence="2 3" key="1">
    <citation type="submission" date="2019-10" db="EMBL/GenBank/DDBJ databases">
        <authorList>
            <person name="Palmer J.M."/>
        </authorList>
    </citation>
    <scope>NUCLEOTIDE SEQUENCE [LARGE SCALE GENOMIC DNA]</scope>
    <source>
        <strain evidence="2 3">TWF506</strain>
    </source>
</reference>
<evidence type="ECO:0000313" key="3">
    <source>
        <dbReference type="Proteomes" id="UP001307849"/>
    </source>
</evidence>
<evidence type="ECO:0000313" key="2">
    <source>
        <dbReference type="EMBL" id="KAK6518243.1"/>
    </source>
</evidence>
<dbReference type="EMBL" id="JAVHJM010000002">
    <property type="protein sequence ID" value="KAK6518243.1"/>
    <property type="molecule type" value="Genomic_DNA"/>
</dbReference>
<dbReference type="Gene3D" id="3.40.630.30">
    <property type="match status" value="1"/>
</dbReference>
<feature type="region of interest" description="Disordered" evidence="1">
    <location>
        <begin position="315"/>
        <end position="337"/>
    </location>
</feature>
<dbReference type="AlphaFoldDB" id="A0AAN8PPQ0"/>
<feature type="compositionally biased region" description="Acidic residues" evidence="1">
    <location>
        <begin position="63"/>
        <end position="79"/>
    </location>
</feature>
<dbReference type="SUPFAM" id="SSF55729">
    <property type="entry name" value="Acyl-CoA N-acyltransferases (Nat)"/>
    <property type="match status" value="1"/>
</dbReference>
<accession>A0AAN8PPQ0</accession>
<comment type="caution">
    <text evidence="2">The sequence shown here is derived from an EMBL/GenBank/DDBJ whole genome shotgun (WGS) entry which is preliminary data.</text>
</comment>
<name>A0AAN8PPQ0_9PEZI</name>
<dbReference type="CDD" id="cd04301">
    <property type="entry name" value="NAT_SF"/>
    <property type="match status" value="1"/>
</dbReference>
<sequence>MNSTGNQQNHEAESNIPAVKSNHKRSATANSSDIMPPTKKSRTQNEANKLDAEDGDNTNHDEVEVEDEDHNGDEDEDEHDSNFSHNDPGPEPKVEQRVYEFGAEKSKLSFKIYSNHGSCDDASDSSDGSSGGSSGWLEDIHVKVSFEGESIGYGLGRYVRRDKIRRSFRAYMDEACQELCDVAFDLFDRRARLRREFIKHAAYKGTGVWGKELDHGSFFVIEEIYIDAGWRRKGVGKRIVMDLIDKSRRDGRNPTFSLARPSCLTFELEKVSRGKTESERREIHIRMRDGVIAFWRSQGFRRIGTSGFFGLATDPNHPANTISPTSDFDPPDVEPDRNEISSVQDAFLAQLGHRVYHGPSGIETYY</sequence>
<proteinExistence type="predicted"/>
<gene>
    <name evidence="2" type="ORF">TWF506_005403</name>
</gene>
<feature type="region of interest" description="Disordered" evidence="1">
    <location>
        <begin position="1"/>
        <end position="93"/>
    </location>
</feature>